<dbReference type="CDD" id="cd22778">
    <property type="entry name" value="DPBB_CEPL-like"/>
    <property type="match status" value="1"/>
</dbReference>
<feature type="signal peptide" evidence="4">
    <location>
        <begin position="1"/>
        <end position="19"/>
    </location>
</feature>
<evidence type="ECO:0000256" key="3">
    <source>
        <dbReference type="ARBA" id="ARBA00022525"/>
    </source>
</evidence>
<feature type="chain" id="PRO_5020689885" description="Cerato-platanin" evidence="4">
    <location>
        <begin position="20"/>
        <end position="138"/>
    </location>
</feature>
<keyword evidence="4" id="KW-0732">Signal</keyword>
<evidence type="ECO:0000313" key="6">
    <source>
        <dbReference type="Proteomes" id="UP000308199"/>
    </source>
</evidence>
<name>A0A4S4LCX2_9AGAM</name>
<keyword evidence="6" id="KW-1185">Reference proteome</keyword>
<protein>
    <recommendedName>
        <fullName evidence="7">Cerato-platanin</fullName>
    </recommendedName>
</protein>
<keyword evidence="3" id="KW-0964">Secreted</keyword>
<dbReference type="Gene3D" id="2.40.40.10">
    <property type="entry name" value="RlpA-like domain"/>
    <property type="match status" value="1"/>
</dbReference>
<dbReference type="InterPro" id="IPR036908">
    <property type="entry name" value="RlpA-like_sf"/>
</dbReference>
<gene>
    <name evidence="5" type="ORF">EW145_g1871</name>
</gene>
<evidence type="ECO:0000256" key="2">
    <source>
        <dbReference type="ARBA" id="ARBA00010421"/>
    </source>
</evidence>
<proteinExistence type="inferred from homology"/>
<evidence type="ECO:0000256" key="4">
    <source>
        <dbReference type="SAM" id="SignalP"/>
    </source>
</evidence>
<evidence type="ECO:0000256" key="1">
    <source>
        <dbReference type="ARBA" id="ARBA00004613"/>
    </source>
</evidence>
<dbReference type="Pfam" id="PF07249">
    <property type="entry name" value="Cerato-platanin"/>
    <property type="match status" value="1"/>
</dbReference>
<comment type="similarity">
    <text evidence="2">Belongs to the cerato-platanin family.</text>
</comment>
<sequence>MKLAAVASLLAFCTASVLGDQVTYNQVYDNANQSLSTVACSNGANGLLTKNFTTFGSLPTFPFIGGASAIASWDSANCGTCWNVTFNGTSITILAIDVAKNGFNVGLTAMNNLTHGDAVQVGLVQATSSQLNASACGL</sequence>
<dbReference type="GO" id="GO:0005576">
    <property type="term" value="C:extracellular region"/>
    <property type="evidence" value="ECO:0007669"/>
    <property type="project" value="UniProtKB-SubCell"/>
</dbReference>
<dbReference type="EMBL" id="SGPK01000057">
    <property type="protein sequence ID" value="THH09642.1"/>
    <property type="molecule type" value="Genomic_DNA"/>
</dbReference>
<dbReference type="SUPFAM" id="SSF50685">
    <property type="entry name" value="Barwin-like endoglucanases"/>
    <property type="match status" value="1"/>
</dbReference>
<dbReference type="Proteomes" id="UP000308199">
    <property type="component" value="Unassembled WGS sequence"/>
</dbReference>
<accession>A0A4S4LCX2</accession>
<organism evidence="5 6">
    <name type="scientific">Phellinidium pouzarii</name>
    <dbReference type="NCBI Taxonomy" id="167371"/>
    <lineage>
        <taxon>Eukaryota</taxon>
        <taxon>Fungi</taxon>
        <taxon>Dikarya</taxon>
        <taxon>Basidiomycota</taxon>
        <taxon>Agaricomycotina</taxon>
        <taxon>Agaricomycetes</taxon>
        <taxon>Hymenochaetales</taxon>
        <taxon>Hymenochaetaceae</taxon>
        <taxon>Phellinidium</taxon>
    </lineage>
</organism>
<comment type="caution">
    <text evidence="5">The sequence shown here is derived from an EMBL/GenBank/DDBJ whole genome shotgun (WGS) entry which is preliminary data.</text>
</comment>
<dbReference type="OrthoDB" id="4898945at2759"/>
<dbReference type="AlphaFoldDB" id="A0A4S4LCX2"/>
<dbReference type="InterPro" id="IPR010829">
    <property type="entry name" value="Cerato-platanin"/>
</dbReference>
<comment type="subcellular location">
    <subcellularLocation>
        <location evidence="1">Secreted</location>
    </subcellularLocation>
</comment>
<reference evidence="5 6" key="1">
    <citation type="submission" date="2019-02" db="EMBL/GenBank/DDBJ databases">
        <title>Genome sequencing of the rare red list fungi Phellinidium pouzarii.</title>
        <authorList>
            <person name="Buettner E."/>
            <person name="Kellner H."/>
        </authorList>
    </citation>
    <scope>NUCLEOTIDE SEQUENCE [LARGE SCALE GENOMIC DNA]</scope>
    <source>
        <strain evidence="5 6">DSM 108285</strain>
    </source>
</reference>
<evidence type="ECO:0000313" key="5">
    <source>
        <dbReference type="EMBL" id="THH09642.1"/>
    </source>
</evidence>
<evidence type="ECO:0008006" key="7">
    <source>
        <dbReference type="Google" id="ProtNLM"/>
    </source>
</evidence>